<dbReference type="AlphaFoldDB" id="A0A2P6VFZ8"/>
<feature type="compositionally biased region" description="Basic and acidic residues" evidence="4">
    <location>
        <begin position="68"/>
        <end position="82"/>
    </location>
</feature>
<comment type="caution">
    <text evidence="5">The sequence shown here is derived from an EMBL/GenBank/DDBJ whole genome shotgun (WGS) entry which is preliminary data.</text>
</comment>
<feature type="compositionally biased region" description="Basic and acidic residues" evidence="4">
    <location>
        <begin position="680"/>
        <end position="781"/>
    </location>
</feature>
<dbReference type="Gene3D" id="2.30.30.30">
    <property type="match status" value="1"/>
</dbReference>
<dbReference type="CDD" id="cd06091">
    <property type="entry name" value="KOW_NusG"/>
    <property type="match status" value="1"/>
</dbReference>
<dbReference type="PANTHER" id="PTHR30265">
    <property type="entry name" value="RHO-INTERACTING TRANSCRIPTION TERMINATION FACTOR NUSG"/>
    <property type="match status" value="1"/>
</dbReference>
<proteinExistence type="predicted"/>
<keyword evidence="3" id="KW-0804">Transcription</keyword>
<dbReference type="PANTHER" id="PTHR30265:SF4">
    <property type="entry name" value="KOW MOTIF FAMILY PROTEIN, EXPRESSED"/>
    <property type="match status" value="1"/>
</dbReference>
<evidence type="ECO:0008006" key="7">
    <source>
        <dbReference type="Google" id="ProtNLM"/>
    </source>
</evidence>
<organism evidence="5 6">
    <name type="scientific">Micractinium conductrix</name>
    <dbReference type="NCBI Taxonomy" id="554055"/>
    <lineage>
        <taxon>Eukaryota</taxon>
        <taxon>Viridiplantae</taxon>
        <taxon>Chlorophyta</taxon>
        <taxon>core chlorophytes</taxon>
        <taxon>Trebouxiophyceae</taxon>
        <taxon>Chlorellales</taxon>
        <taxon>Chlorellaceae</taxon>
        <taxon>Chlorella clade</taxon>
        <taxon>Micractinium</taxon>
    </lineage>
</organism>
<evidence type="ECO:0000256" key="2">
    <source>
        <dbReference type="ARBA" id="ARBA00023015"/>
    </source>
</evidence>
<name>A0A2P6VFZ8_9CHLO</name>
<keyword evidence="1" id="KW-0889">Transcription antitermination</keyword>
<dbReference type="GO" id="GO:0031564">
    <property type="term" value="P:transcription antitermination"/>
    <property type="evidence" value="ECO:0007669"/>
    <property type="project" value="UniProtKB-KW"/>
</dbReference>
<reference evidence="5 6" key="1">
    <citation type="journal article" date="2018" name="Plant J.">
        <title>Genome sequences of Chlorella sorokiniana UTEX 1602 and Micractinium conductrix SAG 241.80: implications to maltose excretion by a green alga.</title>
        <authorList>
            <person name="Arriola M.B."/>
            <person name="Velmurugan N."/>
            <person name="Zhang Y."/>
            <person name="Plunkett M.H."/>
            <person name="Hondzo H."/>
            <person name="Barney B.M."/>
        </authorList>
    </citation>
    <scope>NUCLEOTIDE SEQUENCE [LARGE SCALE GENOMIC DNA]</scope>
    <source>
        <strain evidence="5 6">SAG 241.80</strain>
    </source>
</reference>
<feature type="compositionally biased region" description="Gly residues" evidence="4">
    <location>
        <begin position="890"/>
        <end position="908"/>
    </location>
</feature>
<feature type="compositionally biased region" description="Basic and acidic residues" evidence="4">
    <location>
        <begin position="419"/>
        <end position="430"/>
    </location>
</feature>
<feature type="compositionally biased region" description="Basic and acidic residues" evidence="4">
    <location>
        <begin position="324"/>
        <end position="369"/>
    </location>
</feature>
<accession>A0A2P6VFZ8</accession>
<dbReference type="InterPro" id="IPR014722">
    <property type="entry name" value="Rib_uL2_dom2"/>
</dbReference>
<feature type="compositionally biased region" description="Gly residues" evidence="4">
    <location>
        <begin position="782"/>
        <end position="794"/>
    </location>
</feature>
<feature type="region of interest" description="Disordered" evidence="4">
    <location>
        <begin position="618"/>
        <end position="913"/>
    </location>
</feature>
<evidence type="ECO:0000256" key="4">
    <source>
        <dbReference type="SAM" id="MobiDB-lite"/>
    </source>
</evidence>
<evidence type="ECO:0000256" key="3">
    <source>
        <dbReference type="ARBA" id="ARBA00023163"/>
    </source>
</evidence>
<evidence type="ECO:0000256" key="1">
    <source>
        <dbReference type="ARBA" id="ARBA00022814"/>
    </source>
</evidence>
<keyword evidence="6" id="KW-1185">Reference proteome</keyword>
<keyword evidence="2" id="KW-0805">Transcription regulation</keyword>
<feature type="compositionally biased region" description="Basic and acidic residues" evidence="4">
    <location>
        <begin position="491"/>
        <end position="535"/>
    </location>
</feature>
<feature type="region of interest" description="Disordered" evidence="4">
    <location>
        <begin position="1"/>
        <end position="26"/>
    </location>
</feature>
<evidence type="ECO:0000313" key="6">
    <source>
        <dbReference type="Proteomes" id="UP000239649"/>
    </source>
</evidence>
<dbReference type="Proteomes" id="UP000239649">
    <property type="component" value="Unassembled WGS sequence"/>
</dbReference>
<feature type="region of interest" description="Disordered" evidence="4">
    <location>
        <begin position="68"/>
        <end position="94"/>
    </location>
</feature>
<feature type="compositionally biased region" description="Low complexity" evidence="4">
    <location>
        <begin position="622"/>
        <end position="652"/>
    </location>
</feature>
<feature type="compositionally biased region" description="Basic and acidic residues" evidence="4">
    <location>
        <begin position="837"/>
        <end position="862"/>
    </location>
</feature>
<feature type="region of interest" description="Disordered" evidence="4">
    <location>
        <begin position="300"/>
        <end position="546"/>
    </location>
</feature>
<dbReference type="InterPro" id="IPR008991">
    <property type="entry name" value="Translation_prot_SH3-like_sf"/>
</dbReference>
<sequence length="972" mass="103114">MRAASTLLGAPKRLGGGPSTSRPGGQRRLLRASAAAGDDVRSARLARILRQYESAGVERQQQELEEYVGEREAVRGDPEKPGSTRGLRASAGTRATEEVANARIDLYLPMGPNGIRVQNVGLHGNGELQWWALRVKPGREKQVAEALERVVYGMLPSLPPAEEGGEPVERTLEAWLPKKTLKVWNPKTEKMGNKVLRYPAVYPAVLTGGDNGGWVLARFVLDIEIFQRIKLNPSFLGWHHVELFGEDNRGRDGKVPRVFPKPCPQEVLDAVADWEADMEPVEEAAVRAAMDLPVQKAPAWEELEDQPEEWLPGDRGGRGGGRFGEARGGRFGDRGGRGGRFGDRGGRFGDRDGGFGEQRERQGWYEPGERQGQAGERASFGEQRTSRFGEQRDGGFGEQRDGGRSGERRGERGGGFGDSGDRRGGRRERQGAGFYSGEPGERDASPRWQEGGQRERSGGDWQEGGRRERPAWQEGGRPERREAGTASSSEWEDRRGDRGGDRGGRGGRFGERRDDRGGRGGRFGDRDGAPRERRQSGAGWFGGDAAAEPAAGASWYDGGAAAEPAADDVWGGGDAAAPAPAAAAQQQEAELGAFTGWLDTAASAFGAAAEVPAGDATWSWDAAPGAPAAPAAQPSVAGGDAPAAPAVDTTGVWDEPAAGGSWGASGMPADTPFGLQPRQQQDDRRGRRGDDRRWEDRGGGRGGRFGERRDDRGGRSGRFGDRDDRGGRGGRFGDRGGRFGDREQRFGDHEQRGDREQRFGDRGWRGDRFGDREQRGDRDGSRAGGGWFEGGAEAGAGQAQSPADLSWWDSDGADGAGDAEETGFAGVYSGSPDWEGDSDKQSGGRGSDGRSERAGRGGRDVRGSGAWGKVAGEGREGGRGGEASSFDDAAGGGSWEDSAGGSGGGGKAAAGDADAAAAFQPGQQVAVTGGNFRDFEGTVVAAEGGRVTAELDIFGKKTRVELSPGEVTRADE</sequence>
<dbReference type="InterPro" id="IPR043425">
    <property type="entry name" value="NusG-like"/>
</dbReference>
<dbReference type="EMBL" id="LHPF02000008">
    <property type="protein sequence ID" value="PSC72998.1"/>
    <property type="molecule type" value="Genomic_DNA"/>
</dbReference>
<evidence type="ECO:0000313" key="5">
    <source>
        <dbReference type="EMBL" id="PSC72998.1"/>
    </source>
</evidence>
<feature type="compositionally biased region" description="Basic and acidic residues" evidence="4">
    <location>
        <begin position="452"/>
        <end position="483"/>
    </location>
</feature>
<protein>
    <recommendedName>
        <fullName evidence="7">KOW domain-containing protein</fullName>
    </recommendedName>
</protein>
<dbReference type="OrthoDB" id="515602at2759"/>
<feature type="compositionally biased region" description="Basic and acidic residues" evidence="4">
    <location>
        <begin position="384"/>
        <end position="412"/>
    </location>
</feature>
<gene>
    <name evidence="5" type="ORF">C2E20_3646</name>
</gene>
<dbReference type="SUPFAM" id="SSF50104">
    <property type="entry name" value="Translation proteins SH3-like domain"/>
    <property type="match status" value="1"/>
</dbReference>